<protein>
    <recommendedName>
        <fullName evidence="2">MEMO1 family protein FJR47_08530</fullName>
    </recommendedName>
</protein>
<dbReference type="CDD" id="cd07361">
    <property type="entry name" value="MEMO_like"/>
    <property type="match status" value="1"/>
</dbReference>
<dbReference type="HAMAP" id="MF_00055">
    <property type="entry name" value="MEMO1"/>
    <property type="match status" value="1"/>
</dbReference>
<dbReference type="Proteomes" id="UP000326061">
    <property type="component" value="Chromosome"/>
</dbReference>
<dbReference type="AlphaFoldDB" id="A0AAJ4DN79"/>
<dbReference type="EMBL" id="CP041166">
    <property type="protein sequence ID" value="QFR43958.1"/>
    <property type="molecule type" value="Genomic_DNA"/>
</dbReference>
<dbReference type="InterPro" id="IPR002737">
    <property type="entry name" value="MEMO1_fam"/>
</dbReference>
<dbReference type="KEGG" id="suln:FJR47_08530"/>
<evidence type="ECO:0000256" key="2">
    <source>
        <dbReference type="HAMAP-Rule" id="MF_00055"/>
    </source>
</evidence>
<dbReference type="Pfam" id="PF01875">
    <property type="entry name" value="Memo"/>
    <property type="match status" value="1"/>
</dbReference>
<keyword evidence="4" id="KW-1185">Reference proteome</keyword>
<dbReference type="Gene3D" id="3.40.830.10">
    <property type="entry name" value="LigB-like"/>
    <property type="match status" value="1"/>
</dbReference>
<dbReference type="RefSeq" id="WP_152300018.1">
    <property type="nucleotide sequence ID" value="NZ_CP041166.1"/>
</dbReference>
<dbReference type="PANTHER" id="PTHR11060">
    <property type="entry name" value="PROTEIN MEMO1"/>
    <property type="match status" value="1"/>
</dbReference>
<evidence type="ECO:0000256" key="1">
    <source>
        <dbReference type="ARBA" id="ARBA00006315"/>
    </source>
</evidence>
<comment type="similarity">
    <text evidence="1 2">Belongs to the MEMO1 family.</text>
</comment>
<evidence type="ECO:0000313" key="3">
    <source>
        <dbReference type="EMBL" id="QFR43958.1"/>
    </source>
</evidence>
<sequence length="263" mass="29310">MKRKMSVEGSFYPARAVEIERYFEHFSAVYDEEKTLPAVKKIKALIVPHAGYIYSGYTANIAYRILQKSKIKKLVVIGPSHKMAFEGVSLCGFSSYETPFGDIGSSNFLLQKIKEQFSLSCTSQAHMEHSTEVQFPFIKHYIEDAEIIELVYSYADAESLSKIIDFVLKEEDCGVIISTDLSHFHTLSNAVRLDNICLEAIENIEIKKLQKGCEACGILGVEALLLSAKRLGLNSLLLDYRTSADASGDTESVVGYVSACLYE</sequence>
<reference evidence="4" key="1">
    <citation type="submission" date="2019-06" db="EMBL/GenBank/DDBJ databases">
        <title>Sulfurimonas gotlandica sp. nov., a chemoautotrophic and psychrotolerant epsilonproteobacterium isolated from a pelagic redoxcline, and an emended description of the genus Sulfurimonas.</title>
        <authorList>
            <person name="Wang S."/>
            <person name="Jiang L."/>
            <person name="Shao Z."/>
        </authorList>
    </citation>
    <scope>NUCLEOTIDE SEQUENCE [LARGE SCALE GENOMIC DNA]</scope>
    <source>
        <strain evidence="4">1-1N</strain>
    </source>
</reference>
<accession>A0AAJ4DN79</accession>
<organism evidence="3 4">
    <name type="scientific">Sulfurimonas xiamenensis</name>
    <dbReference type="NCBI Taxonomy" id="2590021"/>
    <lineage>
        <taxon>Bacteria</taxon>
        <taxon>Pseudomonadati</taxon>
        <taxon>Campylobacterota</taxon>
        <taxon>Epsilonproteobacteria</taxon>
        <taxon>Campylobacterales</taxon>
        <taxon>Sulfurimonadaceae</taxon>
        <taxon>Sulfurimonas</taxon>
    </lineage>
</organism>
<proteinExistence type="inferred from homology"/>
<evidence type="ECO:0000313" key="4">
    <source>
        <dbReference type="Proteomes" id="UP000326061"/>
    </source>
</evidence>
<gene>
    <name evidence="3" type="primary">amrB</name>
    <name evidence="3" type="ORF">FJR47_08530</name>
</gene>
<name>A0AAJ4DN79_9BACT</name>
<dbReference type="NCBIfam" id="TIGR04336">
    <property type="entry name" value="AmmeMemoSam_B"/>
    <property type="match status" value="1"/>
</dbReference>
<dbReference type="PANTHER" id="PTHR11060:SF0">
    <property type="entry name" value="PROTEIN MEMO1"/>
    <property type="match status" value="1"/>
</dbReference>